<keyword evidence="8 11" id="KW-0665">Pyrimidine biosynthesis</keyword>
<name>L0K9F4_HALHC</name>
<dbReference type="GO" id="GO:0044205">
    <property type="term" value="P:'de novo' UMP biosynthetic process"/>
    <property type="evidence" value="ECO:0007669"/>
    <property type="project" value="UniProtKB-UniRule"/>
</dbReference>
<organism evidence="13 14">
    <name type="scientific">Halobacteroides halobius (strain ATCC 35273 / DSM 5150 / MD-1)</name>
    <dbReference type="NCBI Taxonomy" id="748449"/>
    <lineage>
        <taxon>Bacteria</taxon>
        <taxon>Bacillati</taxon>
        <taxon>Bacillota</taxon>
        <taxon>Clostridia</taxon>
        <taxon>Halanaerobiales</taxon>
        <taxon>Halobacteroidaceae</taxon>
        <taxon>Halobacteroides</taxon>
    </lineage>
</organism>
<dbReference type="EMBL" id="CP003359">
    <property type="protein sequence ID" value="AGB40738.1"/>
    <property type="molecule type" value="Genomic_DNA"/>
</dbReference>
<dbReference type="PATRIC" id="fig|748449.3.peg.723"/>
<dbReference type="PROSITE" id="PS51273">
    <property type="entry name" value="GATASE_TYPE_1"/>
    <property type="match status" value="1"/>
</dbReference>
<dbReference type="InterPro" id="IPR002474">
    <property type="entry name" value="CarbamoylP_synth_ssu_N"/>
</dbReference>
<dbReference type="PRINTS" id="PR00099">
    <property type="entry name" value="CPSGATASE"/>
</dbReference>
<dbReference type="PANTHER" id="PTHR43418">
    <property type="entry name" value="MULTIFUNCTIONAL TRYPTOPHAN BIOSYNTHESIS PROTEIN-RELATED"/>
    <property type="match status" value="1"/>
</dbReference>
<evidence type="ECO:0000256" key="9">
    <source>
        <dbReference type="ARBA" id="ARBA00048816"/>
    </source>
</evidence>
<dbReference type="InterPro" id="IPR050472">
    <property type="entry name" value="Anth_synth/Amidotransfase"/>
</dbReference>
<dbReference type="InterPro" id="IPR035686">
    <property type="entry name" value="CPSase_GATase1"/>
</dbReference>
<dbReference type="eggNOG" id="COG0505">
    <property type="taxonomic scope" value="Bacteria"/>
</dbReference>
<evidence type="ECO:0000259" key="12">
    <source>
        <dbReference type="SMART" id="SM01097"/>
    </source>
</evidence>
<dbReference type="GO" id="GO:0006207">
    <property type="term" value="P:'de novo' pyrimidine nucleobase biosynthetic process"/>
    <property type="evidence" value="ECO:0007669"/>
    <property type="project" value="InterPro"/>
</dbReference>
<evidence type="ECO:0000256" key="11">
    <source>
        <dbReference type="HAMAP-Rule" id="MF_01209"/>
    </source>
</evidence>
<evidence type="ECO:0000256" key="3">
    <source>
        <dbReference type="ARBA" id="ARBA00007800"/>
    </source>
</evidence>
<comment type="catalytic activity">
    <reaction evidence="10 11">
        <text>L-glutamine + H2O = L-glutamate + NH4(+)</text>
        <dbReference type="Rhea" id="RHEA:15889"/>
        <dbReference type="ChEBI" id="CHEBI:15377"/>
        <dbReference type="ChEBI" id="CHEBI:28938"/>
        <dbReference type="ChEBI" id="CHEBI:29985"/>
        <dbReference type="ChEBI" id="CHEBI:58359"/>
    </reaction>
</comment>
<evidence type="ECO:0000256" key="10">
    <source>
        <dbReference type="ARBA" id="ARBA00049285"/>
    </source>
</evidence>
<dbReference type="EC" id="6.3.5.5" evidence="11"/>
<dbReference type="AlphaFoldDB" id="L0K9F4"/>
<dbReference type="Pfam" id="PF00117">
    <property type="entry name" value="GATase"/>
    <property type="match status" value="1"/>
</dbReference>
<evidence type="ECO:0000313" key="13">
    <source>
        <dbReference type="EMBL" id="AGB40738.1"/>
    </source>
</evidence>
<feature type="binding site" evidence="11">
    <location>
        <position position="292"/>
    </location>
    <ligand>
        <name>L-glutamine</name>
        <dbReference type="ChEBI" id="CHEBI:58359"/>
    </ligand>
</feature>
<keyword evidence="11" id="KW-0028">Amino-acid biosynthesis</keyword>
<feature type="region of interest" description="CPSase" evidence="11">
    <location>
        <begin position="1"/>
        <end position="172"/>
    </location>
</feature>
<reference evidence="14" key="1">
    <citation type="submission" date="2012-02" db="EMBL/GenBank/DDBJ databases">
        <title>The complete genome of Halobacteroides halobius DSM 5150.</title>
        <authorList>
            <person name="Lucas S."/>
            <person name="Copeland A."/>
            <person name="Lapidus A."/>
            <person name="Glavina del Rio T."/>
            <person name="Dalin E."/>
            <person name="Tice H."/>
            <person name="Bruce D."/>
            <person name="Goodwin L."/>
            <person name="Pitluck S."/>
            <person name="Peters L."/>
            <person name="Mikhailova N."/>
            <person name="Gu W."/>
            <person name="Kyrpides N."/>
            <person name="Mavromatis K."/>
            <person name="Ivanova N."/>
            <person name="Brettin T."/>
            <person name="Detter J.C."/>
            <person name="Han C."/>
            <person name="Larimer F."/>
            <person name="Land M."/>
            <person name="Hauser L."/>
            <person name="Markowitz V."/>
            <person name="Cheng J.-F."/>
            <person name="Hugenholtz P."/>
            <person name="Woyke T."/>
            <person name="Wu D."/>
            <person name="Tindall B."/>
            <person name="Pomrenke H."/>
            <person name="Brambilla E."/>
            <person name="Klenk H.-P."/>
            <person name="Eisen J.A."/>
        </authorList>
    </citation>
    <scope>NUCLEOTIDE SEQUENCE [LARGE SCALE GENOMIC DNA]</scope>
    <source>
        <strain evidence="14">ATCC 35273 / DSM 5150 / MD-1</strain>
    </source>
</reference>
<dbReference type="Gene3D" id="3.40.50.880">
    <property type="match status" value="1"/>
</dbReference>
<evidence type="ECO:0000256" key="5">
    <source>
        <dbReference type="ARBA" id="ARBA00022741"/>
    </source>
</evidence>
<dbReference type="HAMAP" id="MF_01209">
    <property type="entry name" value="CPSase_S_chain"/>
    <property type="match status" value="1"/>
</dbReference>
<protein>
    <recommendedName>
        <fullName evidence="11">Carbamoyl phosphate synthase small chain</fullName>
        <ecNumber evidence="11">6.3.5.5</ecNumber>
    </recommendedName>
    <alternativeName>
        <fullName evidence="11">Carbamoyl phosphate synthetase glutamine chain</fullName>
    </alternativeName>
</protein>
<dbReference type="HOGENOM" id="CLU_035901_2_1_9"/>
<keyword evidence="11" id="KW-0055">Arginine biosynthesis</keyword>
<evidence type="ECO:0000256" key="1">
    <source>
        <dbReference type="ARBA" id="ARBA00004812"/>
    </source>
</evidence>
<dbReference type="Proteomes" id="UP000010880">
    <property type="component" value="Chromosome"/>
</dbReference>
<dbReference type="UniPathway" id="UPA00068">
    <property type="reaction ID" value="UER00171"/>
</dbReference>
<evidence type="ECO:0000256" key="7">
    <source>
        <dbReference type="ARBA" id="ARBA00022962"/>
    </source>
</evidence>
<dbReference type="InterPro" id="IPR017926">
    <property type="entry name" value="GATASE"/>
</dbReference>
<dbReference type="GO" id="GO:0004359">
    <property type="term" value="F:glutaminase activity"/>
    <property type="evidence" value="ECO:0007669"/>
    <property type="project" value="RHEA"/>
</dbReference>
<dbReference type="FunFam" id="3.50.30.20:FF:000001">
    <property type="entry name" value="Carbamoyl-phosphate synthase small chain"/>
    <property type="match status" value="1"/>
</dbReference>
<dbReference type="InterPro" id="IPR006274">
    <property type="entry name" value="CarbamoylP_synth_ssu"/>
</dbReference>
<keyword evidence="7 11" id="KW-0315">Glutamine amidotransferase</keyword>
<dbReference type="NCBIfam" id="NF009475">
    <property type="entry name" value="PRK12838.1"/>
    <property type="match status" value="1"/>
</dbReference>
<gene>
    <name evidence="11" type="primary">carA</name>
    <name evidence="13" type="ordered locus">Halha_0766</name>
</gene>
<dbReference type="Gene3D" id="3.50.30.20">
    <property type="entry name" value="Carbamoyl-phosphate synthase small subunit, N-terminal domain"/>
    <property type="match status" value="1"/>
</dbReference>
<dbReference type="UniPathway" id="UPA00070">
    <property type="reaction ID" value="UER00115"/>
</dbReference>
<evidence type="ECO:0000256" key="4">
    <source>
        <dbReference type="ARBA" id="ARBA00022598"/>
    </source>
</evidence>
<evidence type="ECO:0000313" key="14">
    <source>
        <dbReference type="Proteomes" id="UP000010880"/>
    </source>
</evidence>
<keyword evidence="4 11" id="KW-0436">Ligase</keyword>
<dbReference type="NCBIfam" id="TIGR01368">
    <property type="entry name" value="CPSaseIIsmall"/>
    <property type="match status" value="1"/>
</dbReference>
<proteinExistence type="inferred from homology"/>
<dbReference type="InterPro" id="IPR036480">
    <property type="entry name" value="CarbP_synth_ssu_N_sf"/>
</dbReference>
<dbReference type="GO" id="GO:0005524">
    <property type="term" value="F:ATP binding"/>
    <property type="evidence" value="ECO:0007669"/>
    <property type="project" value="UniProtKB-UniRule"/>
</dbReference>
<dbReference type="SUPFAM" id="SSF52021">
    <property type="entry name" value="Carbamoyl phosphate synthetase, small subunit N-terminal domain"/>
    <property type="match status" value="1"/>
</dbReference>
<dbReference type="PRINTS" id="PR00097">
    <property type="entry name" value="ANTSNTHASEII"/>
</dbReference>
<dbReference type="SMART" id="SM01097">
    <property type="entry name" value="CPSase_sm_chain"/>
    <property type="match status" value="1"/>
</dbReference>
<dbReference type="Pfam" id="PF00988">
    <property type="entry name" value="CPSase_sm_chain"/>
    <property type="match status" value="1"/>
</dbReference>
<feature type="active site" description="Nucleophile" evidence="11">
    <location>
        <position position="248"/>
    </location>
</feature>
<dbReference type="STRING" id="748449.Halha_0766"/>
<feature type="binding site" evidence="11">
    <location>
        <position position="249"/>
    </location>
    <ligand>
        <name>L-glutamine</name>
        <dbReference type="ChEBI" id="CHEBI:58359"/>
    </ligand>
</feature>
<comment type="similarity">
    <text evidence="3 11">Belongs to the CarA family.</text>
</comment>
<dbReference type="PRINTS" id="PR00096">
    <property type="entry name" value="GATASE"/>
</dbReference>
<dbReference type="InterPro" id="IPR029062">
    <property type="entry name" value="Class_I_gatase-like"/>
</dbReference>
<feature type="binding site" evidence="11">
    <location>
        <position position="221"/>
    </location>
    <ligand>
        <name>L-glutamine</name>
        <dbReference type="ChEBI" id="CHEBI:58359"/>
    </ligand>
</feature>
<keyword evidence="14" id="KW-1185">Reference proteome</keyword>
<feature type="binding site" evidence="11">
    <location>
        <position position="290"/>
    </location>
    <ligand>
        <name>L-glutamine</name>
        <dbReference type="ChEBI" id="CHEBI:58359"/>
    </ligand>
</feature>
<dbReference type="KEGG" id="hhl:Halha_0766"/>
<dbReference type="PANTHER" id="PTHR43418:SF7">
    <property type="entry name" value="CARBAMOYL-PHOSPHATE SYNTHASE SMALL CHAIN"/>
    <property type="match status" value="1"/>
</dbReference>
<evidence type="ECO:0000256" key="2">
    <source>
        <dbReference type="ARBA" id="ARBA00005077"/>
    </source>
</evidence>
<sequence>MKAILALEDGRYFIGESLGASGEVTGEVVFNTSMTGYQEVMTDPSYKGQLVTMTYPLIGNYGVNDIDEEADDVQVSGFIVRENCEVPNNWKMEKTSEDYLAQRNIIGIKGIDTRALTKHIREKGAMQGVISTEVYDPEVLVNKAKTSKMSSNLVSQVSTHKIYTLEPQAMKYHLAVLDLGVKQSILDSLVEQGCKVTVLPASSGADMIKALQPDGLLISNGPGDPQDIPQVVETVEELVGVLPICGICLGHQVLGLALGGDTYKLKFGHRGSNQPVKDLETGRVYITSQNHGYALKEDSLSQDIIVTHRNLNDDTVEGLKHKNLPIFSVQYHPEAAPGPMDSKYIFKDFLEVMKQEEAA</sequence>
<comment type="subunit">
    <text evidence="11">Composed of two chains; the small (or glutamine) chain promotes the hydrolysis of glutamine to ammonia, which is used by the large (or ammonia) chain to synthesize carbamoyl phosphate. Tetramer of heterodimers (alpha,beta)4.</text>
</comment>
<evidence type="ECO:0000256" key="8">
    <source>
        <dbReference type="ARBA" id="ARBA00022975"/>
    </source>
</evidence>
<comment type="pathway">
    <text evidence="2 11">Amino-acid biosynthesis; L-arginine biosynthesis; carbamoyl phosphate from bicarbonate: step 1/1.</text>
</comment>
<keyword evidence="6 11" id="KW-0067">ATP-binding</keyword>
<evidence type="ECO:0000256" key="6">
    <source>
        <dbReference type="ARBA" id="ARBA00022840"/>
    </source>
</evidence>
<keyword evidence="5 11" id="KW-0547">Nucleotide-binding</keyword>
<comment type="function">
    <text evidence="11">Small subunit of the glutamine-dependent carbamoyl phosphate synthetase (CPSase). CPSase catalyzes the formation of carbamoyl phosphate from the ammonia moiety of glutamine, carbonate, and phosphate donated by ATP, constituting the first step of 2 biosynthetic pathways, one leading to arginine and/or urea and the other to pyrimidine nucleotides. The small subunit (glutamine amidotransferase) binds and cleaves glutamine to supply the large subunit with the substrate ammonia.</text>
</comment>
<dbReference type="GO" id="GO:0006541">
    <property type="term" value="P:glutamine metabolic process"/>
    <property type="evidence" value="ECO:0007669"/>
    <property type="project" value="InterPro"/>
</dbReference>
<accession>L0K9F4</accession>
<feature type="binding site" evidence="11">
    <location>
        <position position="223"/>
    </location>
    <ligand>
        <name>L-glutamine</name>
        <dbReference type="ChEBI" id="CHEBI:58359"/>
    </ligand>
</feature>
<feature type="active site" evidence="11">
    <location>
        <position position="332"/>
    </location>
</feature>
<feature type="domain" description="Carbamoyl-phosphate synthase small subunit N-terminal" evidence="12">
    <location>
        <begin position="1"/>
        <end position="131"/>
    </location>
</feature>
<dbReference type="CDD" id="cd01744">
    <property type="entry name" value="GATase1_CPSase"/>
    <property type="match status" value="1"/>
</dbReference>
<comment type="pathway">
    <text evidence="1 11">Pyrimidine metabolism; UMP biosynthesis via de novo pathway; (S)-dihydroorotate from bicarbonate: step 1/3.</text>
</comment>
<comment type="catalytic activity">
    <reaction evidence="9 11">
        <text>hydrogencarbonate + L-glutamine + 2 ATP + H2O = carbamoyl phosphate + L-glutamate + 2 ADP + phosphate + 2 H(+)</text>
        <dbReference type="Rhea" id="RHEA:18633"/>
        <dbReference type="ChEBI" id="CHEBI:15377"/>
        <dbReference type="ChEBI" id="CHEBI:15378"/>
        <dbReference type="ChEBI" id="CHEBI:17544"/>
        <dbReference type="ChEBI" id="CHEBI:29985"/>
        <dbReference type="ChEBI" id="CHEBI:30616"/>
        <dbReference type="ChEBI" id="CHEBI:43474"/>
        <dbReference type="ChEBI" id="CHEBI:58228"/>
        <dbReference type="ChEBI" id="CHEBI:58359"/>
        <dbReference type="ChEBI" id="CHEBI:456216"/>
        <dbReference type="EC" id="6.3.5.5"/>
    </reaction>
</comment>
<dbReference type="GO" id="GO:0004088">
    <property type="term" value="F:carbamoyl-phosphate synthase (glutamine-hydrolyzing) activity"/>
    <property type="evidence" value="ECO:0007669"/>
    <property type="project" value="UniProtKB-UniRule"/>
</dbReference>
<dbReference type="OrthoDB" id="9804328at2"/>
<dbReference type="RefSeq" id="WP_015326463.1">
    <property type="nucleotide sequence ID" value="NC_019978.1"/>
</dbReference>
<feature type="active site" evidence="11">
    <location>
        <position position="334"/>
    </location>
</feature>
<dbReference type="SUPFAM" id="SSF52317">
    <property type="entry name" value="Class I glutamine amidotransferase-like"/>
    <property type="match status" value="1"/>
</dbReference>
<feature type="binding site" evidence="11">
    <location>
        <position position="293"/>
    </location>
    <ligand>
        <name>L-glutamine</name>
        <dbReference type="ChEBI" id="CHEBI:58359"/>
    </ligand>
</feature>
<feature type="binding site" evidence="11">
    <location>
        <position position="252"/>
    </location>
    <ligand>
        <name>L-glutamine</name>
        <dbReference type="ChEBI" id="CHEBI:58359"/>
    </ligand>
</feature>
<dbReference type="GO" id="GO:0006526">
    <property type="term" value="P:L-arginine biosynthetic process"/>
    <property type="evidence" value="ECO:0007669"/>
    <property type="project" value="UniProtKB-UniRule"/>
</dbReference>
<feature type="binding site" evidence="11">
    <location>
        <position position="45"/>
    </location>
    <ligand>
        <name>L-glutamine</name>
        <dbReference type="ChEBI" id="CHEBI:58359"/>
    </ligand>
</feature>